<evidence type="ECO:0000313" key="1">
    <source>
        <dbReference type="EMBL" id="TKC38324.1"/>
    </source>
</evidence>
<comment type="caution">
    <text evidence="1">The sequence shown here is derived from an EMBL/GenBank/DDBJ whole genome shotgun (WGS) entry which is preliminary data.</text>
</comment>
<protein>
    <submittedName>
        <fullName evidence="1">Uncharacterized protein</fullName>
    </submittedName>
</protein>
<name>A0A4U1EP68_MONMO</name>
<organism evidence="1 2">
    <name type="scientific">Monodon monoceros</name>
    <name type="common">Narwhal</name>
    <name type="synonym">Ceratodon monodon</name>
    <dbReference type="NCBI Taxonomy" id="40151"/>
    <lineage>
        <taxon>Eukaryota</taxon>
        <taxon>Metazoa</taxon>
        <taxon>Chordata</taxon>
        <taxon>Craniata</taxon>
        <taxon>Vertebrata</taxon>
        <taxon>Euteleostomi</taxon>
        <taxon>Mammalia</taxon>
        <taxon>Eutheria</taxon>
        <taxon>Laurasiatheria</taxon>
        <taxon>Artiodactyla</taxon>
        <taxon>Whippomorpha</taxon>
        <taxon>Cetacea</taxon>
        <taxon>Odontoceti</taxon>
        <taxon>Monodontidae</taxon>
        <taxon>Monodon</taxon>
    </lineage>
</organism>
<accession>A0A4U1EP68</accession>
<sequence length="133" mass="14999">MELFCGEKGRMFFTDRDLPGALEVEIDSIHRIAKVTDVMKEVRADFLDRVKHVNLLLSTLLMSESCVRSLLFGCGNCAPGVEGVDVNTLLTICRSREHVCHTCLKYGLHGNRSAMCLVNCVNLKMRMRSKSYE</sequence>
<dbReference type="AlphaFoldDB" id="A0A4U1EP68"/>
<dbReference type="EMBL" id="RWIC01001010">
    <property type="protein sequence ID" value="TKC38324.1"/>
    <property type="molecule type" value="Genomic_DNA"/>
</dbReference>
<proteinExistence type="predicted"/>
<gene>
    <name evidence="1" type="ORF">EI555_005350</name>
</gene>
<reference evidence="2" key="1">
    <citation type="journal article" date="2019" name="IScience">
        <title>Narwhal Genome Reveals Long-Term Low Genetic Diversity despite Current Large Abundance Size.</title>
        <authorList>
            <person name="Westbury M.V."/>
            <person name="Petersen B."/>
            <person name="Garde E."/>
            <person name="Heide-Jorgensen M.P."/>
            <person name="Lorenzen E.D."/>
        </authorList>
    </citation>
    <scope>NUCLEOTIDE SEQUENCE [LARGE SCALE GENOMIC DNA]</scope>
</reference>
<dbReference type="Proteomes" id="UP000308365">
    <property type="component" value="Unassembled WGS sequence"/>
</dbReference>
<evidence type="ECO:0000313" key="2">
    <source>
        <dbReference type="Proteomes" id="UP000308365"/>
    </source>
</evidence>